<name>A0A2S0SDC6_VIBHA</name>
<dbReference type="GO" id="GO:0016747">
    <property type="term" value="F:acyltransferase activity, transferring groups other than amino-acyl groups"/>
    <property type="evidence" value="ECO:0007669"/>
    <property type="project" value="InterPro"/>
</dbReference>
<dbReference type="AlphaFoldDB" id="A0A2S0SDC6"/>
<accession>A0A2S0SDC6</accession>
<dbReference type="EMBL" id="CP014038">
    <property type="protein sequence ID" value="AMF99288.1"/>
    <property type="molecule type" value="Genomic_DNA"/>
</dbReference>
<dbReference type="OrthoDB" id="9792929at2"/>
<evidence type="ECO:0000313" key="5">
    <source>
        <dbReference type="Proteomes" id="UP000253437"/>
    </source>
</evidence>
<keyword evidence="4" id="KW-1185">Reference proteome</keyword>
<reference evidence="3 5" key="3">
    <citation type="submission" date="2018-08" db="EMBL/GenBank/DDBJ databases">
        <title>Vibrio harveyi strains pathogenic to white snook Centropomus viridis Lockington (1877) and potential probiotic bacteria.</title>
        <authorList>
            <person name="Soto-Rodriguez S."/>
            <person name="Gomez-Gil B."/>
            <person name="Lozano-Olvera R."/>
        </authorList>
    </citation>
    <scope>NUCLEOTIDE SEQUENCE [LARGE SCALE GENOMIC DNA]</scope>
    <source>
        <strain evidence="3 5">CAIM 1508</strain>
    </source>
</reference>
<dbReference type="InterPro" id="IPR016181">
    <property type="entry name" value="Acyl_CoA_acyltransferase"/>
</dbReference>
<dbReference type="Proteomes" id="UP000067422">
    <property type="component" value="Chromosome 1"/>
</dbReference>
<dbReference type="InterPro" id="IPR000182">
    <property type="entry name" value="GNAT_dom"/>
</dbReference>
<protein>
    <submittedName>
        <fullName evidence="2 3">N-acetyltransferase</fullName>
    </submittedName>
</protein>
<gene>
    <name evidence="2" type="ORF">AL538_16900</name>
    <name evidence="3" type="ORF">DS957_022440</name>
</gene>
<dbReference type="Proteomes" id="UP000253437">
    <property type="component" value="Unassembled WGS sequence"/>
</dbReference>
<reference evidence="2" key="2">
    <citation type="submission" date="2018-01" db="EMBL/GenBank/DDBJ databases">
        <title>FDA dAtabase for Regulatory Grade micrObial Sequences (FDA-ARGOS): Supporting development and validation of Infectious Disease Dx tests.</title>
        <authorList>
            <person name="Hoffmann M."/>
            <person name="Allard M."/>
            <person name="Evans P."/>
            <person name="Brown E."/>
            <person name="Tallon L."/>
            <person name="Sadzewicz L."/>
            <person name="Sengamalay N."/>
            <person name="Ott S."/>
            <person name="Godinez A."/>
            <person name="Nagaraj S."/>
            <person name="Vyas G."/>
            <person name="Aluvathingal J."/>
            <person name="Nadendla S."/>
            <person name="Geyer C."/>
            <person name="Sichtig H."/>
        </authorList>
    </citation>
    <scope>NUCLEOTIDE SEQUENCE</scope>
    <source>
        <strain evidence="2">FDAARGOS_107</strain>
    </source>
</reference>
<dbReference type="PANTHER" id="PTHR43072:SF60">
    <property type="entry name" value="L-2,4-DIAMINOBUTYRIC ACID ACETYLTRANSFERASE"/>
    <property type="match status" value="1"/>
</dbReference>
<dbReference type="EMBL" id="QOUW02000128">
    <property type="protein sequence ID" value="RIW05795.1"/>
    <property type="molecule type" value="Genomic_DNA"/>
</dbReference>
<reference evidence="4" key="1">
    <citation type="submission" date="2015-12" db="EMBL/GenBank/DDBJ databases">
        <title>FDA dAtabase for Regulatory Grade micrObial Sequences (FDA-ARGOS): Supporting development and validation of Infectious Disease Dx tests.</title>
        <authorList>
            <person name="Hoffmann M."/>
            <person name="Allard M."/>
            <person name="Evans P."/>
            <person name="Brown E."/>
            <person name="Tallon L.J."/>
            <person name="Sadzewicz L."/>
            <person name="Sengamalay N."/>
            <person name="Ott S."/>
            <person name="Godinez A."/>
            <person name="Nagaraj S."/>
            <person name="Vyas G."/>
            <person name="Aluvathingal J."/>
            <person name="Nadendla S."/>
            <person name="Geyer C."/>
            <person name="Sichtig H."/>
        </authorList>
    </citation>
    <scope>NUCLEOTIDE SEQUENCE [LARGE SCALE GENOMIC DNA]</scope>
    <source>
        <strain evidence="4">ATCC 43516</strain>
    </source>
</reference>
<dbReference type="RefSeq" id="WP_005451904.1">
    <property type="nucleotide sequence ID" value="NZ_AP031614.1"/>
</dbReference>
<dbReference type="GeneID" id="83581961"/>
<proteinExistence type="predicted"/>
<sequence length="149" mass="17249">MIVVKKAGVSDVKKVSPLYLKYLEFYQVDVSGKDPESFIKARIENEESVVYYATDESGRTLGFAQLYPLFCSLEMRKIWLLYDLYVDSSQRKRGIGERLLEQADQLAKETDSAFVMLSTGIDNKTAQSVYEKHGYVRDVEFYNYVHMLK</sequence>
<dbReference type="KEGG" id="vhr:AL538_16900"/>
<feature type="domain" description="N-acetyltransferase" evidence="1">
    <location>
        <begin position="2"/>
        <end position="149"/>
    </location>
</feature>
<dbReference type="Gene3D" id="3.40.630.30">
    <property type="match status" value="1"/>
</dbReference>
<keyword evidence="3" id="KW-0808">Transferase</keyword>
<dbReference type="PROSITE" id="PS51186">
    <property type="entry name" value="GNAT"/>
    <property type="match status" value="1"/>
</dbReference>
<evidence type="ECO:0000313" key="3">
    <source>
        <dbReference type="EMBL" id="RIW05795.1"/>
    </source>
</evidence>
<organism evidence="3 5">
    <name type="scientific">Vibrio harveyi</name>
    <name type="common">Beneckea harveyi</name>
    <dbReference type="NCBI Taxonomy" id="669"/>
    <lineage>
        <taxon>Bacteria</taxon>
        <taxon>Pseudomonadati</taxon>
        <taxon>Pseudomonadota</taxon>
        <taxon>Gammaproteobacteria</taxon>
        <taxon>Vibrionales</taxon>
        <taxon>Vibrionaceae</taxon>
        <taxon>Vibrio</taxon>
    </lineage>
</organism>
<evidence type="ECO:0000313" key="2">
    <source>
        <dbReference type="EMBL" id="AMF99288.1"/>
    </source>
</evidence>
<dbReference type="PANTHER" id="PTHR43072">
    <property type="entry name" value="N-ACETYLTRANSFERASE"/>
    <property type="match status" value="1"/>
</dbReference>
<evidence type="ECO:0000259" key="1">
    <source>
        <dbReference type="PROSITE" id="PS51186"/>
    </source>
</evidence>
<dbReference type="Pfam" id="PF00583">
    <property type="entry name" value="Acetyltransf_1"/>
    <property type="match status" value="1"/>
</dbReference>
<dbReference type="SUPFAM" id="SSF55729">
    <property type="entry name" value="Acyl-CoA N-acyltransferases (Nat)"/>
    <property type="match status" value="1"/>
</dbReference>
<dbReference type="CDD" id="cd04301">
    <property type="entry name" value="NAT_SF"/>
    <property type="match status" value="1"/>
</dbReference>
<evidence type="ECO:0000313" key="4">
    <source>
        <dbReference type="Proteomes" id="UP000067422"/>
    </source>
</evidence>